<dbReference type="Pfam" id="PF00271">
    <property type="entry name" value="Helicase_C"/>
    <property type="match status" value="1"/>
</dbReference>
<keyword evidence="3" id="KW-0347">Helicase</keyword>
<dbReference type="InterPro" id="IPR014001">
    <property type="entry name" value="Helicase_ATP-bd"/>
</dbReference>
<dbReference type="Proteomes" id="UP000295184">
    <property type="component" value="Unassembled WGS sequence"/>
</dbReference>
<feature type="domain" description="Helicase ATP-binding" evidence="1">
    <location>
        <begin position="19"/>
        <end position="141"/>
    </location>
</feature>
<dbReference type="InterPro" id="IPR001650">
    <property type="entry name" value="Helicase_C-like"/>
</dbReference>
<dbReference type="AlphaFoldDB" id="A0A4V2QCW0"/>
<dbReference type="PROSITE" id="PS51192">
    <property type="entry name" value="HELICASE_ATP_BIND_1"/>
    <property type="match status" value="1"/>
</dbReference>
<evidence type="ECO:0000313" key="4">
    <source>
        <dbReference type="Proteomes" id="UP000295184"/>
    </source>
</evidence>
<dbReference type="InterPro" id="IPR005114">
    <property type="entry name" value="Helicase_assoc"/>
</dbReference>
<dbReference type="Gene3D" id="3.40.50.300">
    <property type="entry name" value="P-loop containing nucleotide triphosphate hydrolases"/>
    <property type="match status" value="2"/>
</dbReference>
<dbReference type="InterPro" id="IPR027417">
    <property type="entry name" value="P-loop_NTPase"/>
</dbReference>
<dbReference type="SMART" id="SM00490">
    <property type="entry name" value="HELICc"/>
    <property type="match status" value="1"/>
</dbReference>
<feature type="domain" description="Helicase C-terminal" evidence="2">
    <location>
        <begin position="227"/>
        <end position="380"/>
    </location>
</feature>
<dbReference type="GO" id="GO:0016787">
    <property type="term" value="F:hydrolase activity"/>
    <property type="evidence" value="ECO:0007669"/>
    <property type="project" value="InterPro"/>
</dbReference>
<dbReference type="Pfam" id="PF03457">
    <property type="entry name" value="HA"/>
    <property type="match status" value="5"/>
</dbReference>
<proteinExistence type="predicted"/>
<comment type="caution">
    <text evidence="3">The sequence shown here is derived from an EMBL/GenBank/DDBJ whole genome shotgun (WGS) entry which is preliminary data.</text>
</comment>
<accession>A0A4V2QCW0</accession>
<keyword evidence="3" id="KW-0547">Nucleotide-binding</keyword>
<evidence type="ECO:0000259" key="1">
    <source>
        <dbReference type="PROSITE" id="PS51192"/>
    </source>
</evidence>
<dbReference type="OrthoDB" id="9802848at2"/>
<dbReference type="InterPro" id="IPR006935">
    <property type="entry name" value="Helicase/UvrB_N"/>
</dbReference>
<dbReference type="SUPFAM" id="SSF52540">
    <property type="entry name" value="P-loop containing nucleoside triphosphate hydrolases"/>
    <property type="match status" value="1"/>
</dbReference>
<organism evidence="3 4">
    <name type="scientific">Allofournierella massiliensis</name>
    <dbReference type="NCBI Taxonomy" id="1650663"/>
    <lineage>
        <taxon>Bacteria</taxon>
        <taxon>Bacillati</taxon>
        <taxon>Bacillota</taxon>
        <taxon>Clostridia</taxon>
        <taxon>Eubacteriales</taxon>
        <taxon>Oscillospiraceae</taxon>
        <taxon>Allofournierella</taxon>
    </lineage>
</organism>
<keyword evidence="3" id="KW-0378">Hydrolase</keyword>
<protein>
    <submittedName>
        <fullName evidence="3">Superfamily II DNA or RNA helicase</fullName>
    </submittedName>
</protein>
<name>A0A4V2QCW0_9FIRM</name>
<dbReference type="PANTHER" id="PTHR33418">
    <property type="entry name" value="HELICASE-ASSOCIATED"/>
    <property type="match status" value="1"/>
</dbReference>
<sequence length="770" mass="87694">MHVAVKLFEHNQKAYLSAIAMLEQAGKAAIVHPTGTGKSFIAFQLALDQVEKRILWLGPSEYIYATQLESLARCGGPDKLSNVTFRTYAKLLLLSEEELAVHADYIILDEFHRCGAEQWGNAVQRTIAANPDAKLLGLSATNVRYLDNMRDMAEELFEGHIASELSLGEAIVRGILPAPKYVTTVFKYQNELERYQKQVRTMRPAALRDVNQKYLDALRRALEQADGLEQVFARHMTSKSGKYIVFCSGMDHMREMMEQSRTWFAGVNPDIHFYMAYSEDPGTSKAFAEFKADSSSALKLLFCIDMLNEGVHVDGISGVILFRPTISPIIYKQQIGRALTAGDSAVPLILDVVNNFEGLCSIDTLKEEMATAVQHMYAVGEGDKIVTERFQVVEQVQDCRVLFETLRNSLSGTWEQYFAAAREYAAEYGNLKVPKRYKTPGGLSLGYWIGVQRSVYAGNRSGTLTPGQIERLNSIGMVWENQLESAWENGFEHAKAYYEEFGDLLVPARYKAPDGFALGNWIYNLRQRRANGEHASILNRERIARLDAIGMVWDAPSLQWEKNYCRAMEYYNEHGNLIVPVDYKSPDGFALGNWIRALRQAREGKFNRKPLSQEQIARLDSIGMYWGNCKDNQWMQGYLAAEQYFKIHGDLNVPPTYQNSEGLALGKWVARQRYAYLQPPESGKHLDADRVKMLESIGMVWRKEDSWQHRYELAQEYLEEHGNLNIPAKYKTSDGIWLGRWIYEQRRALQLGAKKPLPTEKREKLQRLGI</sequence>
<dbReference type="PANTHER" id="PTHR33418:SF1">
    <property type="entry name" value="HELICASE-ASSOCIATED DOMAIN-CONTAINING PROTEIN"/>
    <property type="match status" value="1"/>
</dbReference>
<dbReference type="GO" id="GO:0005524">
    <property type="term" value="F:ATP binding"/>
    <property type="evidence" value="ECO:0007669"/>
    <property type="project" value="InterPro"/>
</dbReference>
<dbReference type="RefSeq" id="WP_058966266.1">
    <property type="nucleotide sequence ID" value="NZ_CABKVM010000019.1"/>
</dbReference>
<gene>
    <name evidence="3" type="ORF">EDD77_102126</name>
</gene>
<reference evidence="3 4" key="1">
    <citation type="submission" date="2019-03" db="EMBL/GenBank/DDBJ databases">
        <title>Genomic Encyclopedia of Type Strains, Phase IV (KMG-IV): sequencing the most valuable type-strain genomes for metagenomic binning, comparative biology and taxonomic classification.</title>
        <authorList>
            <person name="Goeker M."/>
        </authorList>
    </citation>
    <scope>NUCLEOTIDE SEQUENCE [LARGE SCALE GENOMIC DNA]</scope>
    <source>
        <strain evidence="3 4">DSM 100451</strain>
    </source>
</reference>
<dbReference type="STRING" id="1650663.GCA_001486665_02961"/>
<evidence type="ECO:0000313" key="3">
    <source>
        <dbReference type="EMBL" id="TCL61387.1"/>
    </source>
</evidence>
<dbReference type="Gene3D" id="6.10.140.530">
    <property type="match status" value="5"/>
</dbReference>
<dbReference type="GO" id="GO:0003677">
    <property type="term" value="F:DNA binding"/>
    <property type="evidence" value="ECO:0007669"/>
    <property type="project" value="InterPro"/>
</dbReference>
<dbReference type="PROSITE" id="PS51194">
    <property type="entry name" value="HELICASE_CTER"/>
    <property type="match status" value="1"/>
</dbReference>
<dbReference type="Pfam" id="PF04851">
    <property type="entry name" value="ResIII"/>
    <property type="match status" value="1"/>
</dbReference>
<keyword evidence="3" id="KW-0067">ATP-binding</keyword>
<dbReference type="GO" id="GO:0004386">
    <property type="term" value="F:helicase activity"/>
    <property type="evidence" value="ECO:0007669"/>
    <property type="project" value="UniProtKB-KW"/>
</dbReference>
<dbReference type="EMBL" id="SLUM01000002">
    <property type="protein sequence ID" value="TCL61387.1"/>
    <property type="molecule type" value="Genomic_DNA"/>
</dbReference>
<evidence type="ECO:0000259" key="2">
    <source>
        <dbReference type="PROSITE" id="PS51194"/>
    </source>
</evidence>